<feature type="region of interest" description="Disordered" evidence="1">
    <location>
        <begin position="1"/>
        <end position="24"/>
    </location>
</feature>
<feature type="compositionally biased region" description="Polar residues" evidence="1">
    <location>
        <begin position="1"/>
        <end position="20"/>
    </location>
</feature>
<protein>
    <submittedName>
        <fullName evidence="2">Uncharacterized protein</fullName>
    </submittedName>
</protein>
<dbReference type="Proteomes" id="UP000460718">
    <property type="component" value="Unassembled WGS sequence"/>
</dbReference>
<dbReference type="Proteomes" id="UP000476176">
    <property type="component" value="Unassembled WGS sequence"/>
</dbReference>
<sequence>MESGLESSSRVLRSGTTRYSTRGKKKQKIVVPEIAVPNNSPADRLYSVLELGSALVWEYLCTDDVRALLQTCSGAFSQKFLDIVSLKAIETFAVENEIHLGRRCACDWMRGLDFLPSRRACNLDLPFGVDKTLSIFQEAKGAQDLVRALLLTKTALEPLYLQQRIGAQSLLAPVVCPLLKVKENPTERALTRAMNSVCRKAGSRFFYSFKQKRGRSSMDYLDYHWGEIESSSCQYCDHLPIAGSIWRREQFRANCKAVYRPLKAAMEKNLTFLRFIPQPRGLRGSNEELSPYKGLVAGITPGGVLCGFYLVNGYKP</sequence>
<proteinExistence type="predicted"/>
<dbReference type="AlphaFoldDB" id="A0A6A3JHB9"/>
<accession>A0A6A3JHB9</accession>
<dbReference type="Proteomes" id="UP000488956">
    <property type="component" value="Unassembled WGS sequence"/>
</dbReference>
<evidence type="ECO:0000313" key="3">
    <source>
        <dbReference type="EMBL" id="KAE9092987.1"/>
    </source>
</evidence>
<evidence type="ECO:0000313" key="2">
    <source>
        <dbReference type="EMBL" id="KAE8993552.1"/>
    </source>
</evidence>
<comment type="caution">
    <text evidence="2">The sequence shown here is derived from an EMBL/GenBank/DDBJ whole genome shotgun (WGS) entry which is preliminary data.</text>
</comment>
<dbReference type="EMBL" id="QXFW01001269">
    <property type="protein sequence ID" value="KAE8993552.1"/>
    <property type="molecule type" value="Genomic_DNA"/>
</dbReference>
<organism evidence="2 5">
    <name type="scientific">Phytophthora fragariae</name>
    <dbReference type="NCBI Taxonomy" id="53985"/>
    <lineage>
        <taxon>Eukaryota</taxon>
        <taxon>Sar</taxon>
        <taxon>Stramenopiles</taxon>
        <taxon>Oomycota</taxon>
        <taxon>Peronosporomycetes</taxon>
        <taxon>Peronosporales</taxon>
        <taxon>Peronosporaceae</taxon>
        <taxon>Phytophthora</taxon>
    </lineage>
</organism>
<name>A0A6A3JHB9_9STRA</name>
<gene>
    <name evidence="4" type="ORF">PF004_g16842</name>
    <name evidence="3" type="ORF">PF010_g17657</name>
    <name evidence="2" type="ORF">PF011_g17089</name>
</gene>
<evidence type="ECO:0000313" key="6">
    <source>
        <dbReference type="Proteomes" id="UP000476176"/>
    </source>
</evidence>
<dbReference type="EMBL" id="QXFX01001293">
    <property type="protein sequence ID" value="KAE9092987.1"/>
    <property type="molecule type" value="Genomic_DNA"/>
</dbReference>
<evidence type="ECO:0000313" key="7">
    <source>
        <dbReference type="Proteomes" id="UP000488956"/>
    </source>
</evidence>
<dbReference type="EMBL" id="QXGC01001222">
    <property type="protein sequence ID" value="KAE9208126.1"/>
    <property type="molecule type" value="Genomic_DNA"/>
</dbReference>
<evidence type="ECO:0000256" key="1">
    <source>
        <dbReference type="SAM" id="MobiDB-lite"/>
    </source>
</evidence>
<reference evidence="5 6" key="1">
    <citation type="submission" date="2018-09" db="EMBL/GenBank/DDBJ databases">
        <title>Genomic investigation of the strawberry pathogen Phytophthora fragariae indicates pathogenicity is determined by transcriptional variation in three key races.</title>
        <authorList>
            <person name="Adams T.M."/>
            <person name="Armitage A.D."/>
            <person name="Sobczyk M.K."/>
            <person name="Bates H.J."/>
            <person name="Dunwell J.M."/>
            <person name="Nellist C.F."/>
            <person name="Harrison R.J."/>
        </authorList>
    </citation>
    <scope>NUCLEOTIDE SEQUENCE [LARGE SCALE GENOMIC DNA]</scope>
    <source>
        <strain evidence="4 6">BC-23</strain>
        <strain evidence="3 7">ONT-3</strain>
        <strain evidence="2 5">SCRP245</strain>
    </source>
</reference>
<evidence type="ECO:0000313" key="5">
    <source>
        <dbReference type="Proteomes" id="UP000460718"/>
    </source>
</evidence>
<evidence type="ECO:0000313" key="4">
    <source>
        <dbReference type="EMBL" id="KAE9208126.1"/>
    </source>
</evidence>